<evidence type="ECO:0000313" key="1">
    <source>
        <dbReference type="EMBL" id="MBO9151908.1"/>
    </source>
</evidence>
<protein>
    <submittedName>
        <fullName evidence="1">Recombinase RecT</fullName>
    </submittedName>
</protein>
<name>A0ABS3YB64_9BACT</name>
<proteinExistence type="predicted"/>
<gene>
    <name evidence="1" type="ORF">J7I43_06790</name>
</gene>
<accession>A0ABS3YB64</accession>
<organism evidence="1 2">
    <name type="scientific">Chitinophaga chungangae</name>
    <dbReference type="NCBI Taxonomy" id="2821488"/>
    <lineage>
        <taxon>Bacteria</taxon>
        <taxon>Pseudomonadati</taxon>
        <taxon>Bacteroidota</taxon>
        <taxon>Chitinophagia</taxon>
        <taxon>Chitinophagales</taxon>
        <taxon>Chitinophagaceae</taxon>
        <taxon>Chitinophaga</taxon>
    </lineage>
</organism>
<dbReference type="NCBIfam" id="TIGR00616">
    <property type="entry name" value="rect"/>
    <property type="match status" value="1"/>
</dbReference>
<keyword evidence="2" id="KW-1185">Reference proteome</keyword>
<dbReference type="Proteomes" id="UP000679126">
    <property type="component" value="Unassembled WGS sequence"/>
</dbReference>
<comment type="caution">
    <text evidence="1">The sequence shown here is derived from an EMBL/GenBank/DDBJ whole genome shotgun (WGS) entry which is preliminary data.</text>
</comment>
<dbReference type="InterPro" id="IPR018330">
    <property type="entry name" value="RecT_fam"/>
</dbReference>
<dbReference type="EMBL" id="JAGHKP010000001">
    <property type="protein sequence ID" value="MBO9151908.1"/>
    <property type="molecule type" value="Genomic_DNA"/>
</dbReference>
<evidence type="ECO:0000313" key="2">
    <source>
        <dbReference type="Proteomes" id="UP000679126"/>
    </source>
</evidence>
<dbReference type="InterPro" id="IPR004590">
    <property type="entry name" value="ssDNA_annealing_RecT"/>
</dbReference>
<dbReference type="Pfam" id="PF03837">
    <property type="entry name" value="RecT"/>
    <property type="match status" value="1"/>
</dbReference>
<sequence>MQTNNTPVVQKPKIEVLKDIMKAPSIQEQFNNVLKENSGVFVASIIDLYNSDKNLQNCEPKQVVMEALKAAVLKLPVNKSLGFAYIVPYNESYRDGEGNWQKKQVPQMQIGYKGLIQLAMRTGQYRIINADLLYEGELKTVNKLTGEIDMSGERTSDKVVGYFAHIEMLNGFTKTLYSTVDKISAHAKKYSKSFSSKNSPWTTEFDAMAIKTVLRNLLSHYGFLSVEMIGAMAKDIEGDTVGDEVDQTIQEKANRVEMKFDDAEVVEETETKEQNPI</sequence>
<dbReference type="RefSeq" id="WP_209144555.1">
    <property type="nucleotide sequence ID" value="NZ_JAGHKP010000001.1"/>
</dbReference>
<reference evidence="2" key="1">
    <citation type="submission" date="2021-03" db="EMBL/GenBank/DDBJ databases">
        <title>Assistant Professor.</title>
        <authorList>
            <person name="Huq M.A."/>
        </authorList>
    </citation>
    <scope>NUCLEOTIDE SEQUENCE [LARGE SCALE GENOMIC DNA]</scope>
    <source>
        <strain evidence="2">MAH-28</strain>
    </source>
</reference>